<gene>
    <name evidence="1" type="ORF">SJS82_18440</name>
</gene>
<reference evidence="1" key="1">
    <citation type="submission" date="2023-11" db="EMBL/GenBank/DDBJ databases">
        <title>WGS of Aeromonas in Northern Israel.</title>
        <authorList>
            <person name="Hershko Y."/>
        </authorList>
    </citation>
    <scope>NUCLEOTIDE SEQUENCE</scope>
    <source>
        <strain evidence="1">02297</strain>
    </source>
</reference>
<dbReference type="InterPro" id="IPR045851">
    <property type="entry name" value="AMP-bd_C_sf"/>
</dbReference>
<dbReference type="SUPFAM" id="SSF56801">
    <property type="entry name" value="Acetyl-CoA synthetase-like"/>
    <property type="match status" value="1"/>
</dbReference>
<comment type="caution">
    <text evidence="1">The sequence shown here is derived from an EMBL/GenBank/DDBJ whole genome shotgun (WGS) entry which is preliminary data.</text>
</comment>
<organism evidence="1 2">
    <name type="scientific">Aeromonas media</name>
    <dbReference type="NCBI Taxonomy" id="651"/>
    <lineage>
        <taxon>Bacteria</taxon>
        <taxon>Pseudomonadati</taxon>
        <taxon>Pseudomonadota</taxon>
        <taxon>Gammaproteobacteria</taxon>
        <taxon>Aeromonadales</taxon>
        <taxon>Aeromonadaceae</taxon>
        <taxon>Aeromonas</taxon>
    </lineage>
</organism>
<dbReference type="Proteomes" id="UP001285835">
    <property type="component" value="Unassembled WGS sequence"/>
</dbReference>
<accession>A0AAP6L3K1</accession>
<dbReference type="Gene3D" id="3.30.300.30">
    <property type="match status" value="1"/>
</dbReference>
<protein>
    <recommendedName>
        <fullName evidence="3">AMP-binding enzyme C-terminal domain-containing protein</fullName>
    </recommendedName>
</protein>
<dbReference type="EMBL" id="JAWZXF010000020">
    <property type="protein sequence ID" value="MDX7923907.1"/>
    <property type="molecule type" value="Genomic_DNA"/>
</dbReference>
<dbReference type="RefSeq" id="WP_319917920.1">
    <property type="nucleotide sequence ID" value="NZ_JAWZXF010000020.1"/>
</dbReference>
<evidence type="ECO:0000313" key="1">
    <source>
        <dbReference type="EMBL" id="MDX7923907.1"/>
    </source>
</evidence>
<proteinExistence type="predicted"/>
<sequence>MMKGLQVSNLPHYMGQARILLLDALPKTGSGKLDRKALPLPE</sequence>
<evidence type="ECO:0000313" key="2">
    <source>
        <dbReference type="Proteomes" id="UP001285835"/>
    </source>
</evidence>
<name>A0AAP6L3K1_AERME</name>
<evidence type="ECO:0008006" key="3">
    <source>
        <dbReference type="Google" id="ProtNLM"/>
    </source>
</evidence>
<dbReference type="AlphaFoldDB" id="A0AAP6L3K1"/>